<name>A0AAV7QV19_PLEWA</name>
<dbReference type="EMBL" id="JANPWB010000010">
    <property type="protein sequence ID" value="KAJ1144372.1"/>
    <property type="molecule type" value="Genomic_DNA"/>
</dbReference>
<evidence type="ECO:0000256" key="1">
    <source>
        <dbReference type="SAM" id="MobiDB-lite"/>
    </source>
</evidence>
<dbReference type="Proteomes" id="UP001066276">
    <property type="component" value="Chromosome 6"/>
</dbReference>
<organism evidence="2 3">
    <name type="scientific">Pleurodeles waltl</name>
    <name type="common">Iberian ribbed newt</name>
    <dbReference type="NCBI Taxonomy" id="8319"/>
    <lineage>
        <taxon>Eukaryota</taxon>
        <taxon>Metazoa</taxon>
        <taxon>Chordata</taxon>
        <taxon>Craniata</taxon>
        <taxon>Vertebrata</taxon>
        <taxon>Euteleostomi</taxon>
        <taxon>Amphibia</taxon>
        <taxon>Batrachia</taxon>
        <taxon>Caudata</taxon>
        <taxon>Salamandroidea</taxon>
        <taxon>Salamandridae</taxon>
        <taxon>Pleurodelinae</taxon>
        <taxon>Pleurodeles</taxon>
    </lineage>
</organism>
<evidence type="ECO:0000313" key="2">
    <source>
        <dbReference type="EMBL" id="KAJ1144372.1"/>
    </source>
</evidence>
<gene>
    <name evidence="2" type="ORF">NDU88_010671</name>
</gene>
<accession>A0AAV7QV19</accession>
<keyword evidence="3" id="KW-1185">Reference proteome</keyword>
<reference evidence="2" key="1">
    <citation type="journal article" date="2022" name="bioRxiv">
        <title>Sequencing and chromosome-scale assembly of the giantPleurodeles waltlgenome.</title>
        <authorList>
            <person name="Brown T."/>
            <person name="Elewa A."/>
            <person name="Iarovenko S."/>
            <person name="Subramanian E."/>
            <person name="Araus A.J."/>
            <person name="Petzold A."/>
            <person name="Susuki M."/>
            <person name="Suzuki K.-i.T."/>
            <person name="Hayashi T."/>
            <person name="Toyoda A."/>
            <person name="Oliveira C."/>
            <person name="Osipova E."/>
            <person name="Leigh N.D."/>
            <person name="Simon A."/>
            <person name="Yun M.H."/>
        </authorList>
    </citation>
    <scope>NUCLEOTIDE SEQUENCE</scope>
    <source>
        <strain evidence="2">20211129_DDA</strain>
        <tissue evidence="2">Liver</tissue>
    </source>
</reference>
<protein>
    <submittedName>
        <fullName evidence="2">Uncharacterized protein</fullName>
    </submittedName>
</protein>
<feature type="region of interest" description="Disordered" evidence="1">
    <location>
        <begin position="435"/>
        <end position="471"/>
    </location>
</feature>
<proteinExistence type="predicted"/>
<dbReference type="AlphaFoldDB" id="A0AAV7QV19"/>
<evidence type="ECO:0000313" key="3">
    <source>
        <dbReference type="Proteomes" id="UP001066276"/>
    </source>
</evidence>
<sequence>MPTSASAAPKNACQRSCQVEGQVKVRLQSLQLWPATPQLVIQFFGELGSLHCQCLKNKGGEGQRHRVRAQDPGALFSPNKALTPRPFPGLYLPYTTTPPKDPLICPQGSCASTSGPSQGCSWAASSHHRSWLSSVVFSIFCVGRVGQATLLLATSSHVHLPSPPAGTSSVCWAPPHPSPVLQCPATRPSADKWWINGALPQSCSRKRLRRIQAALHNRHAQQLSCTPKQICPSALHSRHRHPALQLCITPLQRRHAQKLCTTALQRRYAQQLCTTAPTKTPCATALNHSPTETSCTRALHNSPTQALYATALHNSPYKDALRNSSVPQPYRDAMHNSSAQQPLQRRPAQQLCTTALHRHSTQQLCTTALHKHLEQQLCLSPTQTPRTTALHHNTTQTPCEKALHFSPTQTPCTNSSASQAFSDTLSRGCDHQPYTDTMRSSSAPQPYTTAMLSSSPALRNSSAPQPYTNALSRRSVPQPYTAYRDALRNSSHHIPTQIPVAAALLLSPKQPTCATALHHNMTQTP</sequence>
<comment type="caution">
    <text evidence="2">The sequence shown here is derived from an EMBL/GenBank/DDBJ whole genome shotgun (WGS) entry which is preliminary data.</text>
</comment>